<dbReference type="EMBL" id="JBHTLT010000038">
    <property type="protein sequence ID" value="MFD1205030.1"/>
    <property type="molecule type" value="Genomic_DNA"/>
</dbReference>
<reference evidence="3" key="1">
    <citation type="journal article" date="2019" name="Int. J. Syst. Evol. Microbiol.">
        <title>The Global Catalogue of Microorganisms (GCM) 10K type strain sequencing project: providing services to taxonomists for standard genome sequencing and annotation.</title>
        <authorList>
            <consortium name="The Broad Institute Genomics Platform"/>
            <consortium name="The Broad Institute Genome Sequencing Center for Infectious Disease"/>
            <person name="Wu L."/>
            <person name="Ma J."/>
        </authorList>
    </citation>
    <scope>NUCLEOTIDE SEQUENCE [LARGE SCALE GENOMIC DNA]</scope>
    <source>
        <strain evidence="3">CCUG 53915</strain>
    </source>
</reference>
<keyword evidence="1" id="KW-1133">Transmembrane helix</keyword>
<protein>
    <submittedName>
        <fullName evidence="2">Uncharacterized protein</fullName>
    </submittedName>
</protein>
<evidence type="ECO:0000313" key="3">
    <source>
        <dbReference type="Proteomes" id="UP001597231"/>
    </source>
</evidence>
<accession>A0ABW3TX82</accession>
<keyword evidence="3" id="KW-1185">Reference proteome</keyword>
<proteinExistence type="predicted"/>
<feature type="transmembrane region" description="Helical" evidence="1">
    <location>
        <begin position="69"/>
        <end position="92"/>
    </location>
</feature>
<feature type="transmembrane region" description="Helical" evidence="1">
    <location>
        <begin position="37"/>
        <end position="57"/>
    </location>
</feature>
<evidence type="ECO:0000256" key="1">
    <source>
        <dbReference type="SAM" id="Phobius"/>
    </source>
</evidence>
<keyword evidence="1" id="KW-0812">Transmembrane</keyword>
<feature type="transmembrane region" description="Helical" evidence="1">
    <location>
        <begin position="112"/>
        <end position="129"/>
    </location>
</feature>
<evidence type="ECO:0000313" key="2">
    <source>
        <dbReference type="EMBL" id="MFD1205030.1"/>
    </source>
</evidence>
<comment type="caution">
    <text evidence="2">The sequence shown here is derived from an EMBL/GenBank/DDBJ whole genome shotgun (WGS) entry which is preliminary data.</text>
</comment>
<gene>
    <name evidence="2" type="ORF">ACFQ38_07930</name>
</gene>
<name>A0ABW3TX82_9BACL</name>
<organism evidence="2 3">
    <name type="scientific">Sporosarcina contaminans</name>
    <dbReference type="NCBI Taxonomy" id="633403"/>
    <lineage>
        <taxon>Bacteria</taxon>
        <taxon>Bacillati</taxon>
        <taxon>Bacillota</taxon>
        <taxon>Bacilli</taxon>
        <taxon>Bacillales</taxon>
        <taxon>Caryophanaceae</taxon>
        <taxon>Sporosarcina</taxon>
    </lineage>
</organism>
<dbReference type="RefSeq" id="WP_381480305.1">
    <property type="nucleotide sequence ID" value="NZ_JBHTLT010000038.1"/>
</dbReference>
<dbReference type="Proteomes" id="UP001597231">
    <property type="component" value="Unassembled WGS sequence"/>
</dbReference>
<sequence length="263" mass="30028">MLFVMITLLIFSVPGIWFLWTAIDFKLGKREKLSWKIPVIMLILLTMGSIVIQIFLLKKYSFPLFQTNLETVVGMSVVGIIAILILIINLLITKTAGKNLPKSVHDPKTVNVFTLCLSIFLFITLFIAAPTGKKIGFAASINQAMASTQNVVDEEFSIVLVSSEKECLRNTSSCRDMEYSNQFFIKNNLGKTQEVQVKIRALNSSNEEMKVIDSKIMRLEPNELRLLETEETSEDSSVWNQYSFQTDHRIASYEHMLRYRDPE</sequence>
<keyword evidence="1" id="KW-0472">Membrane</keyword>